<protein>
    <submittedName>
        <fullName evidence="3">FAD-dependent dehydrogenase</fullName>
    </submittedName>
</protein>
<dbReference type="PANTHER" id="PTHR42842:SF3">
    <property type="entry name" value="FAD_NAD(P)-BINDING OXIDOREDUCTASE FAMILY PROTEIN"/>
    <property type="match status" value="1"/>
</dbReference>
<dbReference type="PANTHER" id="PTHR42842">
    <property type="entry name" value="FAD/NAD(P)-BINDING OXIDOREDUCTASE"/>
    <property type="match status" value="1"/>
</dbReference>
<proteinExistence type="predicted"/>
<dbReference type="InterPro" id="IPR049516">
    <property type="entry name" value="FAD-depend_C"/>
</dbReference>
<dbReference type="Pfam" id="PF21688">
    <property type="entry name" value="FAD-depend_C"/>
    <property type="match status" value="1"/>
</dbReference>
<dbReference type="RefSeq" id="WP_068549881.1">
    <property type="nucleotide sequence ID" value="NZ_AP013035.1"/>
</dbReference>
<dbReference type="KEGG" id="ttk:TST_1095"/>
<evidence type="ECO:0000313" key="3">
    <source>
        <dbReference type="EMBL" id="BAT71889.1"/>
    </source>
</evidence>
<dbReference type="GO" id="GO:0071949">
    <property type="term" value="F:FAD binding"/>
    <property type="evidence" value="ECO:0007669"/>
    <property type="project" value="InterPro"/>
</dbReference>
<dbReference type="InterPro" id="IPR028348">
    <property type="entry name" value="FAD-binding_protein"/>
</dbReference>
<dbReference type="STRING" id="1298851.TST_1095"/>
<name>A0A0S3QU97_THET7</name>
<keyword evidence="4" id="KW-1185">Reference proteome</keyword>
<evidence type="ECO:0000313" key="4">
    <source>
        <dbReference type="Proteomes" id="UP000063234"/>
    </source>
</evidence>
<dbReference type="AlphaFoldDB" id="A0A0S3QU97"/>
<sequence>MTLLELRQIKVPFIKDSSQFLRAKVARLLGVKPQDINKLVCLKKSIDARQKDKMIYFVYNVLAELKRDIPIPKNALPYKPPEELKLSKVNKKIKPLVVGSGPCGLFAAIALAEAGIKGVLIERGCPVEERIKKVESLWKEGILDETCNPQFGEGGAGTFSDGKLTTRVRDPRIGWIFKKLVEFGAPEEILYDAKPHVGTDRLRTVVKNASKFLLNAGWDIHFRTKLEKIEVERDRLKKVKVNGDWIVPDLVVLAVGHSARDTYRMLMGNGITVVPKPFAVGFRVEHPQSLIDEAQYGKWAGDERLPPATYQLAYTFKEEKRGVYTFCMCPGGYVICASSSSGKLVVNGMSYFSRNSGFANAAVVVSVDERDFQEGVLGGIIFQEQIEEKAYQVAGGFIAPAMRIPKFLGLKIDSDTIVSTYRPGVVEHDVSKLYPEYLVKFLKKGLRIFGKKIRGFDSVGVIVAPETRTSAPVRIVRDETFQAMGVEGLYPAGEGAGYAGGIVSSALDGLKVAEAIIEKYS</sequence>
<dbReference type="Gene3D" id="3.30.70.2700">
    <property type="match status" value="1"/>
</dbReference>
<evidence type="ECO:0000259" key="2">
    <source>
        <dbReference type="Pfam" id="PF21688"/>
    </source>
</evidence>
<accession>A0A0S3QU97</accession>
<dbReference type="Gene3D" id="3.50.50.60">
    <property type="entry name" value="FAD/NAD(P)-binding domain"/>
    <property type="match status" value="2"/>
</dbReference>
<dbReference type="PIRSF" id="PIRSF038984">
    <property type="entry name" value="FAD_binding_protein"/>
    <property type="match status" value="1"/>
</dbReference>
<feature type="domain" description="FAD-binding" evidence="1">
    <location>
        <begin position="96"/>
        <end position="123"/>
    </location>
</feature>
<dbReference type="PRINTS" id="PR00419">
    <property type="entry name" value="ADXRDTASE"/>
</dbReference>
<dbReference type="Pfam" id="PF01494">
    <property type="entry name" value="FAD_binding_3"/>
    <property type="match status" value="1"/>
</dbReference>
<feature type="domain" description="FAD-dependent protein C-terminal" evidence="2">
    <location>
        <begin position="277"/>
        <end position="469"/>
    </location>
</feature>
<dbReference type="EMBL" id="AP013035">
    <property type="protein sequence ID" value="BAT71889.1"/>
    <property type="molecule type" value="Genomic_DNA"/>
</dbReference>
<gene>
    <name evidence="3" type="ORF">TST_1095</name>
</gene>
<organism evidence="3 4">
    <name type="scientific">Thermosulfidibacter takaii (strain DSM 17441 / JCM 13301 / NBRC 103674 / ABI70S6)</name>
    <dbReference type="NCBI Taxonomy" id="1298851"/>
    <lineage>
        <taxon>Bacteria</taxon>
        <taxon>Pseudomonadati</taxon>
        <taxon>Thermosulfidibacterota</taxon>
        <taxon>Thermosulfidibacteria</taxon>
        <taxon>Thermosulfidibacterales</taxon>
        <taxon>Thermosulfidibacteraceae</taxon>
    </lineage>
</organism>
<dbReference type="InterPro" id="IPR002938">
    <property type="entry name" value="FAD-bd"/>
</dbReference>
<reference evidence="4" key="1">
    <citation type="journal article" date="2018" name="Science">
        <title>A primordial and reversible TCA cycle in a facultatively chemolithoautotrophic thermophile.</title>
        <authorList>
            <person name="Nunoura T."/>
            <person name="Chikaraishi Y."/>
            <person name="Izaki R."/>
            <person name="Suwa T."/>
            <person name="Sato T."/>
            <person name="Harada T."/>
            <person name="Mori K."/>
            <person name="Kato Y."/>
            <person name="Miyazaki M."/>
            <person name="Shimamura S."/>
            <person name="Yanagawa K."/>
            <person name="Shuto A."/>
            <person name="Ohkouchi N."/>
            <person name="Fujita N."/>
            <person name="Takaki Y."/>
            <person name="Atomi H."/>
            <person name="Takai K."/>
        </authorList>
    </citation>
    <scope>NUCLEOTIDE SEQUENCE [LARGE SCALE GENOMIC DNA]</scope>
    <source>
        <strain evidence="4">DSM 17441 / JCM 13301 / NBRC 103674 / ABI70S6</strain>
    </source>
</reference>
<dbReference type="InterPro" id="IPR036188">
    <property type="entry name" value="FAD/NAD-bd_sf"/>
</dbReference>
<dbReference type="PATRIC" id="fig|1298851.3.peg.1152"/>
<evidence type="ECO:0000259" key="1">
    <source>
        <dbReference type="Pfam" id="PF01494"/>
    </source>
</evidence>
<dbReference type="Proteomes" id="UP000063234">
    <property type="component" value="Chromosome"/>
</dbReference>
<dbReference type="SUPFAM" id="SSF51905">
    <property type="entry name" value="FAD/NAD(P)-binding domain"/>
    <property type="match status" value="1"/>
</dbReference>